<evidence type="ECO:0000313" key="2">
    <source>
        <dbReference type="EMBL" id="KAK3777474.1"/>
    </source>
</evidence>
<feature type="region of interest" description="Disordered" evidence="1">
    <location>
        <begin position="1"/>
        <end position="41"/>
    </location>
</feature>
<organism evidence="2 3">
    <name type="scientific">Elysia crispata</name>
    <name type="common">lettuce slug</name>
    <dbReference type="NCBI Taxonomy" id="231223"/>
    <lineage>
        <taxon>Eukaryota</taxon>
        <taxon>Metazoa</taxon>
        <taxon>Spiralia</taxon>
        <taxon>Lophotrochozoa</taxon>
        <taxon>Mollusca</taxon>
        <taxon>Gastropoda</taxon>
        <taxon>Heterobranchia</taxon>
        <taxon>Euthyneura</taxon>
        <taxon>Panpulmonata</taxon>
        <taxon>Sacoglossa</taxon>
        <taxon>Placobranchoidea</taxon>
        <taxon>Plakobranchidae</taxon>
        <taxon>Elysia</taxon>
    </lineage>
</organism>
<evidence type="ECO:0000313" key="3">
    <source>
        <dbReference type="Proteomes" id="UP001283361"/>
    </source>
</evidence>
<protein>
    <submittedName>
        <fullName evidence="2">Uncharacterized protein</fullName>
    </submittedName>
</protein>
<dbReference type="EMBL" id="JAWDGP010003079">
    <property type="protein sequence ID" value="KAK3777474.1"/>
    <property type="molecule type" value="Genomic_DNA"/>
</dbReference>
<sequence>MAEYNRPKDESLSESSGAGTARESGMKGANCLTSGGGSTISDRSVPIAVYWQYAQRQPQLKVVLMNQNTKAIRGLLEKDFATLESGVHPLDPQGPPPRS</sequence>
<keyword evidence="3" id="KW-1185">Reference proteome</keyword>
<comment type="caution">
    <text evidence="2">The sequence shown here is derived from an EMBL/GenBank/DDBJ whole genome shotgun (WGS) entry which is preliminary data.</text>
</comment>
<name>A0AAE0ZXG5_9GAST</name>
<gene>
    <name evidence="2" type="ORF">RRG08_032577</name>
</gene>
<dbReference type="AlphaFoldDB" id="A0AAE0ZXG5"/>
<accession>A0AAE0ZXG5</accession>
<feature type="compositionally biased region" description="Basic and acidic residues" evidence="1">
    <location>
        <begin position="1"/>
        <end position="11"/>
    </location>
</feature>
<proteinExistence type="predicted"/>
<reference evidence="2" key="1">
    <citation type="journal article" date="2023" name="G3 (Bethesda)">
        <title>A reference genome for the long-term kleptoplast-retaining sea slug Elysia crispata morphotype clarki.</title>
        <authorList>
            <person name="Eastman K.E."/>
            <person name="Pendleton A.L."/>
            <person name="Shaikh M.A."/>
            <person name="Suttiyut T."/>
            <person name="Ogas R."/>
            <person name="Tomko P."/>
            <person name="Gavelis G."/>
            <person name="Widhalm J.R."/>
            <person name="Wisecaver J.H."/>
        </authorList>
    </citation>
    <scope>NUCLEOTIDE SEQUENCE</scope>
    <source>
        <strain evidence="2">ECLA1</strain>
    </source>
</reference>
<evidence type="ECO:0000256" key="1">
    <source>
        <dbReference type="SAM" id="MobiDB-lite"/>
    </source>
</evidence>
<dbReference type="Proteomes" id="UP001283361">
    <property type="component" value="Unassembled WGS sequence"/>
</dbReference>